<organism evidence="2 3">
    <name type="scientific">Thalassiosira oceanica</name>
    <name type="common">Marine diatom</name>
    <dbReference type="NCBI Taxonomy" id="159749"/>
    <lineage>
        <taxon>Eukaryota</taxon>
        <taxon>Sar</taxon>
        <taxon>Stramenopiles</taxon>
        <taxon>Ochrophyta</taxon>
        <taxon>Bacillariophyta</taxon>
        <taxon>Coscinodiscophyceae</taxon>
        <taxon>Thalassiosirophycidae</taxon>
        <taxon>Thalassiosirales</taxon>
        <taxon>Thalassiosiraceae</taxon>
        <taxon>Thalassiosira</taxon>
    </lineage>
</organism>
<keyword evidence="3" id="KW-1185">Reference proteome</keyword>
<sequence length="1044" mass="118205">MTRDFKIRNQSKLAVITSRDGQLRIDLPPQPDGRSRRSRAESPSPSPLPQNRGLGFPIRRCRHCAREGSSGRPRRVHDRMGRGKRAAKPAPQPAGIGGMSGADLSLLMPGDVSELPDDQLAEIMQKLTFEQQKRSQKQPCPPAGPAPARRSSRSRSPKPKTKSRGPPVDAMNENQVDVNVLWDEIDGGKSHNSYLKMIDFVDVPDDLLRKLFTTSRVKEKTRAKEGDSIPCPPLHRRRSIDHLRQWFNQFGPKQREDIASKGGDEYEVVKDHDGDLVWDGERWGQPHREDSEEGGQEMPPARTSLRRLHARDHRVLCHGNNNEIRYVVKERPHDEGQSQYDFMSVHPLGCGCGELAEDDQVCQVCQKSKSAIIRLVDNQLGLRDREGGVDPRTRTSLLRTSSLQREQVNYHRRESRRKGKIISRRDQALARLEEETGVDVLISTDNDLIFNEKNLEKARQVFVEKNDLSHNSIAEYAFEQSVAKHIRAKRSGAKSVRHCPLMIRLGAIICQKMGYSGGLYNLIAKIAGLPDARTVRRYTVTNSNDEDGIMHSNCNEARIRFNNEHDNEPRTSFQRHGVLAFDSMHTKGRFGISRNTNELIAVADDAFEEDVIMTELNALDKAASSDGDDADMEKKLPVMSKHFLVFIFTTWSADTKIQFLVARYALPTIKSPFLTREIGKVIMSLVQYGFIVNTVTGDGASENRACFKGLATLTARQVLAKNGHWSENELEGLPLDFKIGFEHPHPLLDVIVVIGGEMPHWVKKFRNAFDNKSRNLKFEGKDMELVMLYNIWLASGDADCRFASSLRKYIFTHDHFNLNAYLKMRVFLAIQIPSQTCIKMIKDHCDSDKNEDKLEDYEPMIKLFDKVDRLVDIWNGSNYKKSKVRDVELINKPKHRHIQELFDVLRVFEEWKEEGGGKFTKNFITKQTYEDLVWMVFGVAAVASLYLKDDGSLVMHQGRGGSDVCEHFFAKLRYINPNPTMDQAREGASRITSTAGAYQHVFVQVKKGNSGTAVGDISTTAAQVMAPMESKKSSKRPKLESPVK</sequence>
<dbReference type="OrthoDB" id="7474070at2759"/>
<dbReference type="AlphaFoldDB" id="K0T0K9"/>
<comment type="caution">
    <text evidence="2">The sequence shown here is derived from an EMBL/GenBank/DDBJ whole genome shotgun (WGS) entry which is preliminary data.</text>
</comment>
<evidence type="ECO:0000313" key="2">
    <source>
        <dbReference type="EMBL" id="EJK64027.1"/>
    </source>
</evidence>
<evidence type="ECO:0000256" key="1">
    <source>
        <dbReference type="SAM" id="MobiDB-lite"/>
    </source>
</evidence>
<feature type="compositionally biased region" description="Basic residues" evidence="1">
    <location>
        <begin position="150"/>
        <end position="163"/>
    </location>
</feature>
<feature type="region of interest" description="Disordered" evidence="1">
    <location>
        <begin position="1025"/>
        <end position="1044"/>
    </location>
</feature>
<feature type="region of interest" description="Disordered" evidence="1">
    <location>
        <begin position="130"/>
        <end position="174"/>
    </location>
</feature>
<reference evidence="2 3" key="1">
    <citation type="journal article" date="2012" name="Genome Biol.">
        <title>Genome and low-iron response of an oceanic diatom adapted to chronic iron limitation.</title>
        <authorList>
            <person name="Lommer M."/>
            <person name="Specht M."/>
            <person name="Roy A.S."/>
            <person name="Kraemer L."/>
            <person name="Andreson R."/>
            <person name="Gutowska M.A."/>
            <person name="Wolf J."/>
            <person name="Bergner S.V."/>
            <person name="Schilhabel M.B."/>
            <person name="Klostermeier U.C."/>
            <person name="Beiko R.G."/>
            <person name="Rosenstiel P."/>
            <person name="Hippler M."/>
            <person name="Laroche J."/>
        </authorList>
    </citation>
    <scope>NUCLEOTIDE SEQUENCE [LARGE SCALE GENOMIC DNA]</scope>
    <source>
        <strain evidence="2 3">CCMP1005</strain>
    </source>
</reference>
<gene>
    <name evidence="2" type="ORF">THAOC_15281</name>
</gene>
<name>K0T0K9_THAOC</name>
<feature type="region of interest" description="Disordered" evidence="1">
    <location>
        <begin position="1"/>
        <end position="102"/>
    </location>
</feature>
<dbReference type="Proteomes" id="UP000266841">
    <property type="component" value="Unassembled WGS sequence"/>
</dbReference>
<protein>
    <submittedName>
        <fullName evidence="2">Uncharacterized protein</fullName>
    </submittedName>
</protein>
<feature type="compositionally biased region" description="Basic residues" evidence="1">
    <location>
        <begin position="72"/>
        <end position="87"/>
    </location>
</feature>
<dbReference type="EMBL" id="AGNL01017735">
    <property type="protein sequence ID" value="EJK64027.1"/>
    <property type="molecule type" value="Genomic_DNA"/>
</dbReference>
<evidence type="ECO:0000313" key="3">
    <source>
        <dbReference type="Proteomes" id="UP000266841"/>
    </source>
</evidence>
<accession>K0T0K9</accession>
<proteinExistence type="predicted"/>
<feature type="compositionally biased region" description="Basic and acidic residues" evidence="1">
    <location>
        <begin position="1029"/>
        <end position="1044"/>
    </location>
</feature>